<comment type="subcellular location">
    <subcellularLocation>
        <location evidence="1">Membrane</location>
        <topology evidence="1">Multi-pass membrane protein</topology>
    </subcellularLocation>
</comment>
<feature type="transmembrane region" description="Helical" evidence="7">
    <location>
        <begin position="278"/>
        <end position="298"/>
    </location>
</feature>
<feature type="compositionally biased region" description="Basic residues" evidence="6">
    <location>
        <begin position="1"/>
        <end position="10"/>
    </location>
</feature>
<dbReference type="AlphaFoldDB" id="A0A368GUQ0"/>
<feature type="transmembrane region" description="Helical" evidence="7">
    <location>
        <begin position="59"/>
        <end position="78"/>
    </location>
</feature>
<comment type="caution">
    <text evidence="9">The sequence shown here is derived from an EMBL/GenBank/DDBJ whole genome shotgun (WGS) entry which is preliminary data.</text>
</comment>
<dbReference type="Pfam" id="PF20417">
    <property type="entry name" value="Gemin6_C"/>
    <property type="match status" value="1"/>
</dbReference>
<feature type="transmembrane region" description="Helical" evidence="7">
    <location>
        <begin position="180"/>
        <end position="200"/>
    </location>
</feature>
<name>A0A368GUQ0_ANCCA</name>
<evidence type="ECO:0000256" key="4">
    <source>
        <dbReference type="ARBA" id="ARBA00022989"/>
    </source>
</evidence>
<dbReference type="Proteomes" id="UP000252519">
    <property type="component" value="Unassembled WGS sequence"/>
</dbReference>
<dbReference type="STRING" id="29170.A0A368GUQ0"/>
<evidence type="ECO:0000256" key="5">
    <source>
        <dbReference type="ARBA" id="ARBA00023136"/>
    </source>
</evidence>
<evidence type="ECO:0000256" key="7">
    <source>
        <dbReference type="SAM" id="Phobius"/>
    </source>
</evidence>
<dbReference type="InterPro" id="IPR019397">
    <property type="entry name" value="Uncharacterised_TMEM39"/>
</dbReference>
<feature type="transmembrane region" description="Helical" evidence="7">
    <location>
        <begin position="452"/>
        <end position="469"/>
    </location>
</feature>
<comment type="similarity">
    <text evidence="2">Belongs to the TMEM39 family.</text>
</comment>
<dbReference type="Pfam" id="PF10271">
    <property type="entry name" value="Tmp39"/>
    <property type="match status" value="1"/>
</dbReference>
<protein>
    <submittedName>
        <fullName evidence="9">Gemin6 protein</fullName>
    </submittedName>
</protein>
<feature type="transmembrane region" description="Helical" evidence="7">
    <location>
        <begin position="318"/>
        <end position="340"/>
    </location>
</feature>
<dbReference type="InterPro" id="IPR047574">
    <property type="entry name" value="AD"/>
</dbReference>
<keyword evidence="10" id="KW-1185">Reference proteome</keyword>
<keyword evidence="3 7" id="KW-0812">Transmembrane</keyword>
<evidence type="ECO:0000256" key="6">
    <source>
        <dbReference type="SAM" id="MobiDB-lite"/>
    </source>
</evidence>
<dbReference type="InterPro" id="IPR046856">
    <property type="entry name" value="Gemin6_C"/>
</dbReference>
<evidence type="ECO:0000313" key="9">
    <source>
        <dbReference type="EMBL" id="RCN47318.1"/>
    </source>
</evidence>
<evidence type="ECO:0000256" key="3">
    <source>
        <dbReference type="ARBA" id="ARBA00022692"/>
    </source>
</evidence>
<dbReference type="PANTHER" id="PTHR12995">
    <property type="entry name" value="FI21814P1"/>
    <property type="match status" value="1"/>
</dbReference>
<organism evidence="9 10">
    <name type="scientific">Ancylostoma caninum</name>
    <name type="common">Dog hookworm</name>
    <dbReference type="NCBI Taxonomy" id="29170"/>
    <lineage>
        <taxon>Eukaryota</taxon>
        <taxon>Metazoa</taxon>
        <taxon>Ecdysozoa</taxon>
        <taxon>Nematoda</taxon>
        <taxon>Chromadorea</taxon>
        <taxon>Rhabditida</taxon>
        <taxon>Rhabditina</taxon>
        <taxon>Rhabditomorpha</taxon>
        <taxon>Strongyloidea</taxon>
        <taxon>Ancylostomatidae</taxon>
        <taxon>Ancylostomatinae</taxon>
        <taxon>Ancylostoma</taxon>
    </lineage>
</organism>
<dbReference type="PROSITE" id="PS52001">
    <property type="entry name" value="AD"/>
    <property type="match status" value="1"/>
</dbReference>
<gene>
    <name evidence="9" type="ORF">ANCCAN_06606</name>
</gene>
<feature type="transmembrane region" description="Helical" evidence="7">
    <location>
        <begin position="426"/>
        <end position="446"/>
    </location>
</feature>
<evidence type="ECO:0000256" key="1">
    <source>
        <dbReference type="ARBA" id="ARBA00004141"/>
    </source>
</evidence>
<keyword evidence="4 7" id="KW-1133">Transmembrane helix</keyword>
<keyword evidence="5 7" id="KW-0472">Membrane</keyword>
<evidence type="ECO:0000313" key="10">
    <source>
        <dbReference type="Proteomes" id="UP000252519"/>
    </source>
</evidence>
<dbReference type="EMBL" id="JOJR01000064">
    <property type="protein sequence ID" value="RCN47318.1"/>
    <property type="molecule type" value="Genomic_DNA"/>
</dbReference>
<proteinExistence type="inferred from homology"/>
<feature type="region of interest" description="Disordered" evidence="6">
    <location>
        <begin position="1"/>
        <end position="35"/>
    </location>
</feature>
<feature type="transmembrane region" description="Helical" evidence="7">
    <location>
        <begin position="146"/>
        <end position="168"/>
    </location>
</feature>
<accession>A0A368GUQ0</accession>
<feature type="domain" description="AD" evidence="8">
    <location>
        <begin position="578"/>
        <end position="666"/>
    </location>
</feature>
<dbReference type="GO" id="GO:0016020">
    <property type="term" value="C:membrane"/>
    <property type="evidence" value="ECO:0007669"/>
    <property type="project" value="UniProtKB-SubCell"/>
</dbReference>
<dbReference type="OrthoDB" id="5862608at2759"/>
<evidence type="ECO:0000259" key="8">
    <source>
        <dbReference type="PROSITE" id="PS52001"/>
    </source>
</evidence>
<dbReference type="PANTHER" id="PTHR12995:SF4">
    <property type="entry name" value="FI21814P1"/>
    <property type="match status" value="1"/>
</dbReference>
<dbReference type="Gene3D" id="2.30.30.100">
    <property type="match status" value="1"/>
</dbReference>
<sequence length="666" mass="75783">MPPPRQRKHVNASPPVQLVGPQPVAGNSSAADDSSTSITGVTVSVHPVWPDMQFTQGELFFECTLFLYSVLALFLQYLNIYKTLWWLPKSYWHYSMKFHLINPYFLSCVGLLLGWRVTKCFWKTITELVATISADKSTFVQSTLTVIEYAIVKTPLMTLIITSFLFSFTRICHDFPFNSVMYFFHPLILYVVVFYSELVGRWRRFRKAFSEWCNNDIDIAQLVDRSIEPPPAQLDLDSVLHMCSSNPGAVLFPVYRVQIREEVSLLLEDMYLRLKRSLFAGVSTAFLSIFLPCVFVPYKTSLGVPQKVLVDEAWESELCIVVALTAFSLYITYLMPLNYLDLLHRSAIHLGTWDQIEGPKVGQTGQANWAPSPWVAQCLYSEGETVQMPDGRCYRARGSPSLRTVAAEPGCPEHDKFYMFCGRPCTLINGMCIFEGALIVAQFWMLVLTTDWQHIVTLVLLMFANYLLLAKLFKDKSDRQADTSRERRIYSVLPSRIDSVMDGVPPFSWIAHPVKVNLVQGGREQSVEGNLYTVDPVSGSLVLLRFRNEKPSQLVWIPREGYISVSMIEESSPHCQQHSVELSDMMSHMFGMRQVDEIDPEELKQRRDSLLSWLQANHVEVKECDDGSLLIFGAARISPPYTEEHCACDNAIVLKRLRALVGKVPK</sequence>
<reference evidence="9 10" key="1">
    <citation type="submission" date="2014-10" db="EMBL/GenBank/DDBJ databases">
        <title>Draft genome of the hookworm Ancylostoma caninum.</title>
        <authorList>
            <person name="Mitreva M."/>
        </authorList>
    </citation>
    <scope>NUCLEOTIDE SEQUENCE [LARGE SCALE GENOMIC DNA]</scope>
    <source>
        <strain evidence="9 10">Baltimore</strain>
    </source>
</reference>
<evidence type="ECO:0000256" key="2">
    <source>
        <dbReference type="ARBA" id="ARBA00010737"/>
    </source>
</evidence>
<feature type="transmembrane region" description="Helical" evidence="7">
    <location>
        <begin position="98"/>
        <end position="115"/>
    </location>
</feature>